<dbReference type="InterPro" id="IPR001932">
    <property type="entry name" value="PPM-type_phosphatase-like_dom"/>
</dbReference>
<evidence type="ECO:0000313" key="13">
    <source>
        <dbReference type="Proteomes" id="UP000789570"/>
    </source>
</evidence>
<accession>A0A9N9BI25</accession>
<dbReference type="OrthoDB" id="659at2759"/>
<dbReference type="InterPro" id="IPR036457">
    <property type="entry name" value="PPM-type-like_dom_sf"/>
</dbReference>
<evidence type="ECO:0000256" key="4">
    <source>
        <dbReference type="ARBA" id="ARBA00022723"/>
    </source>
</evidence>
<evidence type="ECO:0000256" key="5">
    <source>
        <dbReference type="ARBA" id="ARBA00022801"/>
    </source>
</evidence>
<dbReference type="EMBL" id="CAJVPQ010001680">
    <property type="protein sequence ID" value="CAG8564795.1"/>
    <property type="molecule type" value="Genomic_DNA"/>
</dbReference>
<keyword evidence="6" id="KW-0460">Magnesium</keyword>
<organism evidence="12 13">
    <name type="scientific">Funneliformis caledonium</name>
    <dbReference type="NCBI Taxonomy" id="1117310"/>
    <lineage>
        <taxon>Eukaryota</taxon>
        <taxon>Fungi</taxon>
        <taxon>Fungi incertae sedis</taxon>
        <taxon>Mucoromycota</taxon>
        <taxon>Glomeromycotina</taxon>
        <taxon>Glomeromycetes</taxon>
        <taxon>Glomerales</taxon>
        <taxon>Glomeraceae</taxon>
        <taxon>Funneliformis</taxon>
    </lineage>
</organism>
<reference evidence="12" key="1">
    <citation type="submission" date="2021-06" db="EMBL/GenBank/DDBJ databases">
        <authorList>
            <person name="Kallberg Y."/>
            <person name="Tangrot J."/>
            <person name="Rosling A."/>
        </authorList>
    </citation>
    <scope>NUCLEOTIDE SEQUENCE</scope>
    <source>
        <strain evidence="12">UK204</strain>
    </source>
</reference>
<name>A0A9N9BI25_9GLOM</name>
<evidence type="ECO:0000256" key="1">
    <source>
        <dbReference type="ARBA" id="ARBA00001936"/>
    </source>
</evidence>
<dbReference type="PROSITE" id="PS01032">
    <property type="entry name" value="PPM_1"/>
    <property type="match status" value="1"/>
</dbReference>
<dbReference type="AlphaFoldDB" id="A0A9N9BI25"/>
<dbReference type="SUPFAM" id="SSF81606">
    <property type="entry name" value="PP2C-like"/>
    <property type="match status" value="1"/>
</dbReference>
<evidence type="ECO:0000256" key="6">
    <source>
        <dbReference type="ARBA" id="ARBA00022842"/>
    </source>
</evidence>
<dbReference type="GO" id="GO:0004722">
    <property type="term" value="F:protein serine/threonine phosphatase activity"/>
    <property type="evidence" value="ECO:0007669"/>
    <property type="project" value="UniProtKB-EC"/>
</dbReference>
<feature type="domain" description="PPM-type phosphatase" evidence="11">
    <location>
        <begin position="42"/>
        <end position="338"/>
    </location>
</feature>
<evidence type="ECO:0000313" key="12">
    <source>
        <dbReference type="EMBL" id="CAG8564795.1"/>
    </source>
</evidence>
<protein>
    <recommendedName>
        <fullName evidence="3">protein-serine/threonine phosphatase</fullName>
        <ecNumber evidence="3">3.1.3.16</ecNumber>
    </recommendedName>
</protein>
<evidence type="ECO:0000256" key="2">
    <source>
        <dbReference type="ARBA" id="ARBA00006702"/>
    </source>
</evidence>
<dbReference type="CDD" id="cd00143">
    <property type="entry name" value="PP2Cc"/>
    <property type="match status" value="1"/>
</dbReference>
<evidence type="ECO:0000259" key="11">
    <source>
        <dbReference type="PROSITE" id="PS51746"/>
    </source>
</evidence>
<evidence type="ECO:0000256" key="9">
    <source>
        <dbReference type="RuleBase" id="RU003465"/>
    </source>
</evidence>
<keyword evidence="7 9" id="KW-0904">Protein phosphatase</keyword>
<keyword evidence="8" id="KW-0464">Manganese</keyword>
<dbReference type="Pfam" id="PF00481">
    <property type="entry name" value="PP2C"/>
    <property type="match status" value="1"/>
</dbReference>
<dbReference type="InterPro" id="IPR000222">
    <property type="entry name" value="PP2C_BS"/>
</dbReference>
<comment type="similarity">
    <text evidence="2 9">Belongs to the PP2C family.</text>
</comment>
<dbReference type="PROSITE" id="PS51746">
    <property type="entry name" value="PPM_2"/>
    <property type="match status" value="1"/>
</dbReference>
<keyword evidence="5 9" id="KW-0378">Hydrolase</keyword>
<dbReference type="PANTHER" id="PTHR13832">
    <property type="entry name" value="PROTEIN PHOSPHATASE 2C"/>
    <property type="match status" value="1"/>
</dbReference>
<dbReference type="Proteomes" id="UP000789570">
    <property type="component" value="Unassembled WGS sequence"/>
</dbReference>
<feature type="compositionally biased region" description="Acidic residues" evidence="10">
    <location>
        <begin position="370"/>
        <end position="381"/>
    </location>
</feature>
<dbReference type="SMART" id="SM00332">
    <property type="entry name" value="PP2Cc"/>
    <property type="match status" value="1"/>
</dbReference>
<keyword evidence="4" id="KW-0479">Metal-binding</keyword>
<evidence type="ECO:0000256" key="10">
    <source>
        <dbReference type="SAM" id="MobiDB-lite"/>
    </source>
</evidence>
<dbReference type="EC" id="3.1.3.16" evidence="3"/>
<keyword evidence="13" id="KW-1185">Reference proteome</keyword>
<gene>
    <name evidence="12" type="ORF">FCALED_LOCUS6792</name>
</gene>
<evidence type="ECO:0000256" key="3">
    <source>
        <dbReference type="ARBA" id="ARBA00013081"/>
    </source>
</evidence>
<dbReference type="InterPro" id="IPR015655">
    <property type="entry name" value="PP2C"/>
</dbReference>
<dbReference type="Gene3D" id="3.60.40.10">
    <property type="entry name" value="PPM-type phosphatase domain"/>
    <property type="match status" value="1"/>
</dbReference>
<comment type="cofactor">
    <cofactor evidence="1">
        <name>Mn(2+)</name>
        <dbReference type="ChEBI" id="CHEBI:29035"/>
    </cofactor>
</comment>
<sequence length="398" mass="44854">MSDIPVKFSEEIDVISILDSSSSQVTLRNYDLSGLIIVSITTPGLETLYKPLEYMEDFVNVSSSVSKNVKYDIFAVYDGHGGIDPKSRLKKGGHEVAKECVNYLPAMIKETLKSNNDIETALVESFEKADKEHFIKNFPENVGSTATIVLRHNNTTLYVANLGDSRAVICDDGKVSFETEDCNWSNPKEQERIGISTKNSNYIIKTKDGEKKFIFNGKHLNGEKWNLSASRSLGDYHFKLDSEKPPVLARPKINKISISNNMKLILIASDGIWGNDIGMESEHFISKFIQIARKQTSTDVDDCLKETCKEFVKWCIMDHLKLEFKNHGDNASLIAIGLLNGQTKQQWFQDIQKWKGTYDNDDLILKDLVQNDDDGDGDQEDSNYVSDSESCTIDFTQI</sequence>
<dbReference type="GO" id="GO:0046872">
    <property type="term" value="F:metal ion binding"/>
    <property type="evidence" value="ECO:0007669"/>
    <property type="project" value="UniProtKB-KW"/>
</dbReference>
<evidence type="ECO:0000256" key="8">
    <source>
        <dbReference type="ARBA" id="ARBA00023211"/>
    </source>
</evidence>
<evidence type="ECO:0000256" key="7">
    <source>
        <dbReference type="ARBA" id="ARBA00022912"/>
    </source>
</evidence>
<dbReference type="PANTHER" id="PTHR13832:SF803">
    <property type="entry name" value="PROTEIN PHOSPHATASE 1G"/>
    <property type="match status" value="1"/>
</dbReference>
<comment type="caution">
    <text evidence="12">The sequence shown here is derived from an EMBL/GenBank/DDBJ whole genome shotgun (WGS) entry which is preliminary data.</text>
</comment>
<feature type="region of interest" description="Disordered" evidence="10">
    <location>
        <begin position="370"/>
        <end position="389"/>
    </location>
</feature>
<proteinExistence type="inferred from homology"/>